<gene>
    <name evidence="10" type="ORF">U0042_02965</name>
</gene>
<evidence type="ECO:0000256" key="7">
    <source>
        <dbReference type="SAM" id="MobiDB-lite"/>
    </source>
</evidence>
<feature type="transmembrane region" description="Helical" evidence="8">
    <location>
        <begin position="334"/>
        <end position="351"/>
    </location>
</feature>
<keyword evidence="3" id="KW-1003">Cell membrane</keyword>
<keyword evidence="5 8" id="KW-1133">Transmembrane helix</keyword>
<keyword evidence="6 8" id="KW-0472">Membrane</keyword>
<feature type="transmembrane region" description="Helical" evidence="8">
    <location>
        <begin position="396"/>
        <end position="422"/>
    </location>
</feature>
<dbReference type="Pfam" id="PF07690">
    <property type="entry name" value="MFS_1"/>
    <property type="match status" value="1"/>
</dbReference>
<dbReference type="InterPro" id="IPR020846">
    <property type="entry name" value="MFS_dom"/>
</dbReference>
<dbReference type="RefSeq" id="WP_114809790.1">
    <property type="nucleotide sequence ID" value="NZ_CP139965.1"/>
</dbReference>
<feature type="region of interest" description="Disordered" evidence="7">
    <location>
        <begin position="469"/>
        <end position="492"/>
    </location>
</feature>
<keyword evidence="2" id="KW-0813">Transport</keyword>
<evidence type="ECO:0000256" key="1">
    <source>
        <dbReference type="ARBA" id="ARBA00004651"/>
    </source>
</evidence>
<dbReference type="CDD" id="cd17321">
    <property type="entry name" value="MFS_MMR_MDR_like"/>
    <property type="match status" value="1"/>
</dbReference>
<feature type="transmembrane region" description="Helical" evidence="8">
    <location>
        <begin position="166"/>
        <end position="188"/>
    </location>
</feature>
<protein>
    <submittedName>
        <fullName evidence="10">DHA2 family efflux MFS transporter permease subunit</fullName>
    </submittedName>
</protein>
<feature type="transmembrane region" description="Helical" evidence="8">
    <location>
        <begin position="79"/>
        <end position="102"/>
    </location>
</feature>
<evidence type="ECO:0000256" key="6">
    <source>
        <dbReference type="ARBA" id="ARBA00023136"/>
    </source>
</evidence>
<evidence type="ECO:0000313" key="10">
    <source>
        <dbReference type="EMBL" id="WQD78685.1"/>
    </source>
</evidence>
<evidence type="ECO:0000256" key="3">
    <source>
        <dbReference type="ARBA" id="ARBA00022475"/>
    </source>
</evidence>
<dbReference type="Gene3D" id="1.20.1720.10">
    <property type="entry name" value="Multidrug resistance protein D"/>
    <property type="match status" value="1"/>
</dbReference>
<dbReference type="SUPFAM" id="SSF103473">
    <property type="entry name" value="MFS general substrate transporter"/>
    <property type="match status" value="1"/>
</dbReference>
<dbReference type="PRINTS" id="PR01036">
    <property type="entry name" value="TCRTETB"/>
</dbReference>
<name>A0ABZ0WN32_9BURK</name>
<evidence type="ECO:0000256" key="8">
    <source>
        <dbReference type="SAM" id="Phobius"/>
    </source>
</evidence>
<evidence type="ECO:0000256" key="4">
    <source>
        <dbReference type="ARBA" id="ARBA00022692"/>
    </source>
</evidence>
<dbReference type="InterPro" id="IPR036259">
    <property type="entry name" value="MFS_trans_sf"/>
</dbReference>
<feature type="transmembrane region" description="Helical" evidence="8">
    <location>
        <begin position="12"/>
        <end position="35"/>
    </location>
</feature>
<dbReference type="InterPro" id="IPR004638">
    <property type="entry name" value="EmrB-like"/>
</dbReference>
<dbReference type="PANTHER" id="PTHR42718:SF46">
    <property type="entry name" value="BLR6921 PROTEIN"/>
    <property type="match status" value="1"/>
</dbReference>
<evidence type="ECO:0000256" key="2">
    <source>
        <dbReference type="ARBA" id="ARBA00022448"/>
    </source>
</evidence>
<dbReference type="EMBL" id="CP139965">
    <property type="protein sequence ID" value="WQD78685.1"/>
    <property type="molecule type" value="Genomic_DNA"/>
</dbReference>
<feature type="transmembrane region" description="Helical" evidence="8">
    <location>
        <begin position="363"/>
        <end position="384"/>
    </location>
</feature>
<dbReference type="PROSITE" id="PS50850">
    <property type="entry name" value="MFS"/>
    <property type="match status" value="1"/>
</dbReference>
<accession>A0ABZ0WN32</accession>
<feature type="domain" description="Major facilitator superfamily (MFS) profile" evidence="9">
    <location>
        <begin position="13"/>
        <end position="468"/>
    </location>
</feature>
<dbReference type="NCBIfam" id="TIGR00711">
    <property type="entry name" value="efflux_EmrB"/>
    <property type="match status" value="1"/>
</dbReference>
<sequence>MTHNIEDRKRWLALVVLCLGVLMIVLDSTIVNVALPSIAADLGFSETSLVWVVNGYMLTFGGFLLLGGRLGDLYGHRKLFLGGITLFTLASLACGIANSQAMLVCARAVQGLGGAVVSAVSLSLIMNLFIEPGERAKAMGVYGFVCAGGGSIGVLLGGLLTNVLSWHWIFLVNLPIGIAVYALCLALIPAGRGHAHGERLDVSGAVTVTAALMLAVYAIVNGNEAGWTSTQTLGLLGAAVVLLAAFLVIESRVQHPLMPLGLFRLRSIAVANVVGVMWAAAMFAWFFISALYLQRVLNYRPLGVGLAFLPANLIMGSFSLGLSARIVMRFGIRAPLAAGLLLAAAGLLLFARAPADGHFVMDVLPGMMLLGFGAGIAFNPVLLAAMSEVKPSESGLASGMVNTAFMMGGALGLAILASLAAARTSSLAQAGADTVTALNGGYHVAFMFGGALAAAAALIGATLLKRTMQPPAQDEGQASPQHSEAGSEAPNA</sequence>
<feature type="transmembrane region" description="Helical" evidence="8">
    <location>
        <begin position="47"/>
        <end position="67"/>
    </location>
</feature>
<evidence type="ECO:0000259" key="9">
    <source>
        <dbReference type="PROSITE" id="PS50850"/>
    </source>
</evidence>
<comment type="subcellular location">
    <subcellularLocation>
        <location evidence="1">Cell membrane</location>
        <topology evidence="1">Multi-pass membrane protein</topology>
    </subcellularLocation>
</comment>
<reference evidence="10 11" key="1">
    <citation type="submission" date="2023-12" db="EMBL/GenBank/DDBJ databases">
        <title>Genome sequencing and assembly of bacterial species from a model synthetic community.</title>
        <authorList>
            <person name="Hogle S.L."/>
        </authorList>
    </citation>
    <scope>NUCLEOTIDE SEQUENCE [LARGE SCALE GENOMIC DNA]</scope>
    <source>
        <strain evidence="10 11">HAMBI 2494</strain>
    </source>
</reference>
<feature type="transmembrane region" description="Helical" evidence="8">
    <location>
        <begin position="200"/>
        <end position="220"/>
    </location>
</feature>
<feature type="transmembrane region" description="Helical" evidence="8">
    <location>
        <begin position="299"/>
        <end position="322"/>
    </location>
</feature>
<organism evidence="10 11">
    <name type="scientific">Paraburkholderia kururiensis</name>
    <dbReference type="NCBI Taxonomy" id="984307"/>
    <lineage>
        <taxon>Bacteria</taxon>
        <taxon>Pseudomonadati</taxon>
        <taxon>Pseudomonadota</taxon>
        <taxon>Betaproteobacteria</taxon>
        <taxon>Burkholderiales</taxon>
        <taxon>Burkholderiaceae</taxon>
        <taxon>Paraburkholderia</taxon>
    </lineage>
</organism>
<dbReference type="PANTHER" id="PTHR42718">
    <property type="entry name" value="MAJOR FACILITATOR SUPERFAMILY MULTIDRUG TRANSPORTER MFSC"/>
    <property type="match status" value="1"/>
</dbReference>
<dbReference type="InterPro" id="IPR011701">
    <property type="entry name" value="MFS"/>
</dbReference>
<evidence type="ECO:0000313" key="11">
    <source>
        <dbReference type="Proteomes" id="UP001325479"/>
    </source>
</evidence>
<feature type="transmembrane region" description="Helical" evidence="8">
    <location>
        <begin position="108"/>
        <end position="129"/>
    </location>
</feature>
<proteinExistence type="predicted"/>
<feature type="transmembrane region" description="Helical" evidence="8">
    <location>
        <begin position="442"/>
        <end position="464"/>
    </location>
</feature>
<feature type="transmembrane region" description="Helical" evidence="8">
    <location>
        <begin position="141"/>
        <end position="160"/>
    </location>
</feature>
<dbReference type="Gene3D" id="1.20.1250.20">
    <property type="entry name" value="MFS general substrate transporter like domains"/>
    <property type="match status" value="1"/>
</dbReference>
<feature type="transmembrane region" description="Helical" evidence="8">
    <location>
        <begin position="270"/>
        <end position="293"/>
    </location>
</feature>
<evidence type="ECO:0000256" key="5">
    <source>
        <dbReference type="ARBA" id="ARBA00022989"/>
    </source>
</evidence>
<keyword evidence="4 8" id="KW-0812">Transmembrane</keyword>
<feature type="transmembrane region" description="Helical" evidence="8">
    <location>
        <begin position="232"/>
        <end position="249"/>
    </location>
</feature>
<dbReference type="Proteomes" id="UP001325479">
    <property type="component" value="Chromosome"/>
</dbReference>
<keyword evidence="11" id="KW-1185">Reference proteome</keyword>